<dbReference type="EMBL" id="JAMKFE010000005">
    <property type="protein sequence ID" value="MCM5679887.1"/>
    <property type="molecule type" value="Genomic_DNA"/>
</dbReference>
<sequence>MPRYFDVCNGDADGLCAVVQWRLAHPEPATLVTGLKREIDLLGRLQADAGDEVLVCDVSMQRNLPALQRLLACGVRVRYFDHHATGEVPRHPGLQVHIDLSPRACTSVLMDRHLHGRFRAWAVVGAFGDNLAQPADELADALGLSLPQRHRLRALGESINYNAYGDDERDVHVPPAQLYRTLAAYADPFELLAHEKVCRELHERREADLQQARALAAWRVDASGRIFLLPDAPWARRVSGCLANELARGHPGLAHAVVVPTPRGDLRVSVRAPLTARGGAAELCARFGGSGRAGAGGIDALPRQALDRFAAAFASAPWTP</sequence>
<comment type="caution">
    <text evidence="1">The sequence shown here is derived from an EMBL/GenBank/DDBJ whole genome shotgun (WGS) entry which is preliminary data.</text>
</comment>
<evidence type="ECO:0000313" key="2">
    <source>
        <dbReference type="Proteomes" id="UP001165541"/>
    </source>
</evidence>
<dbReference type="RefSeq" id="WP_251778090.1">
    <property type="nucleotide sequence ID" value="NZ_JAMKFE010000005.1"/>
</dbReference>
<keyword evidence="2" id="KW-1185">Reference proteome</keyword>
<evidence type="ECO:0000313" key="1">
    <source>
        <dbReference type="EMBL" id="MCM5679887.1"/>
    </source>
</evidence>
<organism evidence="1 2">
    <name type="scientific">Caldimonas mangrovi</name>
    <dbReference type="NCBI Taxonomy" id="2944811"/>
    <lineage>
        <taxon>Bacteria</taxon>
        <taxon>Pseudomonadati</taxon>
        <taxon>Pseudomonadota</taxon>
        <taxon>Betaproteobacteria</taxon>
        <taxon>Burkholderiales</taxon>
        <taxon>Sphaerotilaceae</taxon>
        <taxon>Caldimonas</taxon>
    </lineage>
</organism>
<reference evidence="1" key="1">
    <citation type="submission" date="2022-05" db="EMBL/GenBank/DDBJ databases">
        <title>Schlegelella sp. nov., isolated from mangrove soil.</title>
        <authorList>
            <person name="Liu Y."/>
            <person name="Ge X."/>
            <person name="Liu W."/>
        </authorList>
    </citation>
    <scope>NUCLEOTIDE SEQUENCE</scope>
    <source>
        <strain evidence="1">S2-27</strain>
    </source>
</reference>
<dbReference type="Proteomes" id="UP001165541">
    <property type="component" value="Unassembled WGS sequence"/>
</dbReference>
<accession>A0ABT0YMD8</accession>
<name>A0ABT0YMD8_9BURK</name>
<evidence type="ECO:0008006" key="3">
    <source>
        <dbReference type="Google" id="ProtNLM"/>
    </source>
</evidence>
<dbReference type="SUPFAM" id="SSF64182">
    <property type="entry name" value="DHH phosphoesterases"/>
    <property type="match status" value="1"/>
</dbReference>
<gene>
    <name evidence="1" type="ORF">M8A51_10120</name>
</gene>
<protein>
    <recommendedName>
        <fullName evidence="3">Acetyltransferase</fullName>
    </recommendedName>
</protein>
<dbReference type="InterPro" id="IPR038763">
    <property type="entry name" value="DHH_sf"/>
</dbReference>
<proteinExistence type="predicted"/>